<dbReference type="Proteomes" id="UP000326924">
    <property type="component" value="Unassembled WGS sequence"/>
</dbReference>
<dbReference type="PANTHER" id="PTHR35778:SF1">
    <property type="entry name" value="SIGNALING MUCIN HKR1-RELATED"/>
    <property type="match status" value="1"/>
</dbReference>
<keyword evidence="2" id="KW-0812">Transmembrane</keyword>
<dbReference type="GO" id="GO:0031505">
    <property type="term" value="P:fungal-type cell wall organization"/>
    <property type="evidence" value="ECO:0007669"/>
    <property type="project" value="TreeGrafter"/>
</dbReference>
<evidence type="ECO:0000313" key="4">
    <source>
        <dbReference type="Proteomes" id="UP000326924"/>
    </source>
</evidence>
<keyword evidence="4" id="KW-1185">Reference proteome</keyword>
<gene>
    <name evidence="3" type="ORF">FN846DRAFT_780975</name>
</gene>
<evidence type="ECO:0000313" key="3">
    <source>
        <dbReference type="EMBL" id="KAA8901786.1"/>
    </source>
</evidence>
<dbReference type="GO" id="GO:0007232">
    <property type="term" value="P:osmosensory signaling pathway via Sho1 osmosensor"/>
    <property type="evidence" value="ECO:0007669"/>
    <property type="project" value="InterPro"/>
</dbReference>
<feature type="compositionally biased region" description="Low complexity" evidence="1">
    <location>
        <begin position="35"/>
        <end position="53"/>
    </location>
</feature>
<name>A0A5J5ET43_9PEZI</name>
<dbReference type="GO" id="GO:0001402">
    <property type="term" value="P:signal transduction involved in filamentous growth"/>
    <property type="evidence" value="ECO:0007669"/>
    <property type="project" value="TreeGrafter"/>
</dbReference>
<feature type="compositionally biased region" description="Low complexity" evidence="1">
    <location>
        <begin position="391"/>
        <end position="400"/>
    </location>
</feature>
<feature type="transmembrane region" description="Helical" evidence="2">
    <location>
        <begin position="419"/>
        <end position="440"/>
    </location>
</feature>
<dbReference type="GO" id="GO:0030010">
    <property type="term" value="P:establishment of cell polarity"/>
    <property type="evidence" value="ECO:0007669"/>
    <property type="project" value="TreeGrafter"/>
</dbReference>
<keyword evidence="2" id="KW-1133">Transmembrane helix</keyword>
<proteinExistence type="predicted"/>
<protein>
    <submittedName>
        <fullName evidence="3">Uncharacterized protein</fullName>
    </submittedName>
</protein>
<dbReference type="GO" id="GO:0005576">
    <property type="term" value="C:extracellular region"/>
    <property type="evidence" value="ECO:0007669"/>
    <property type="project" value="TreeGrafter"/>
</dbReference>
<dbReference type="InParanoid" id="A0A5J5ET43"/>
<dbReference type="GO" id="GO:0009986">
    <property type="term" value="C:cell surface"/>
    <property type="evidence" value="ECO:0007669"/>
    <property type="project" value="TreeGrafter"/>
</dbReference>
<reference evidence="3 4" key="1">
    <citation type="submission" date="2019-09" db="EMBL/GenBank/DDBJ databases">
        <title>Draft genome of the ectomycorrhizal ascomycete Sphaerosporella brunnea.</title>
        <authorList>
            <consortium name="DOE Joint Genome Institute"/>
            <person name="Benucci G.M."/>
            <person name="Marozzi G."/>
            <person name="Antonielli L."/>
            <person name="Sanchez S."/>
            <person name="Marco P."/>
            <person name="Wang X."/>
            <person name="Falini L.B."/>
            <person name="Barry K."/>
            <person name="Haridas S."/>
            <person name="Lipzen A."/>
            <person name="Labutti K."/>
            <person name="Grigoriev I.V."/>
            <person name="Murat C."/>
            <person name="Martin F."/>
            <person name="Albertini E."/>
            <person name="Donnini D."/>
            <person name="Bonito G."/>
        </authorList>
    </citation>
    <scope>NUCLEOTIDE SEQUENCE [LARGE SCALE GENOMIC DNA]</scope>
    <source>
        <strain evidence="3 4">Sb_GMNB300</strain>
    </source>
</reference>
<evidence type="ECO:0000256" key="1">
    <source>
        <dbReference type="SAM" id="MobiDB-lite"/>
    </source>
</evidence>
<accession>A0A5J5ET43</accession>
<dbReference type="GO" id="GO:0030427">
    <property type="term" value="C:site of polarized growth"/>
    <property type="evidence" value="ECO:0007669"/>
    <property type="project" value="TreeGrafter"/>
</dbReference>
<organism evidence="3 4">
    <name type="scientific">Sphaerosporella brunnea</name>
    <dbReference type="NCBI Taxonomy" id="1250544"/>
    <lineage>
        <taxon>Eukaryota</taxon>
        <taxon>Fungi</taxon>
        <taxon>Dikarya</taxon>
        <taxon>Ascomycota</taxon>
        <taxon>Pezizomycotina</taxon>
        <taxon>Pezizomycetes</taxon>
        <taxon>Pezizales</taxon>
        <taxon>Pyronemataceae</taxon>
        <taxon>Sphaerosporella</taxon>
    </lineage>
</organism>
<comment type="caution">
    <text evidence="3">The sequence shown here is derived from an EMBL/GenBank/DDBJ whole genome shotgun (WGS) entry which is preliminary data.</text>
</comment>
<feature type="region of interest" description="Disordered" evidence="1">
    <location>
        <begin position="1"/>
        <end position="53"/>
    </location>
</feature>
<dbReference type="OrthoDB" id="3366093at2759"/>
<evidence type="ECO:0000256" key="2">
    <source>
        <dbReference type="SAM" id="Phobius"/>
    </source>
</evidence>
<dbReference type="EMBL" id="VXIS01000141">
    <property type="protein sequence ID" value="KAA8901786.1"/>
    <property type="molecule type" value="Genomic_DNA"/>
</dbReference>
<dbReference type="InterPro" id="IPR039295">
    <property type="entry name" value="MSB2"/>
</dbReference>
<keyword evidence="2" id="KW-0472">Membrane</keyword>
<sequence length="521" mass="52937">MPDTPTPLPIPSSFSEPLETRTVGTTGKSSEPLETGPSSLPGTGTPPSSSLLPTLPIIPTHAPTDTVANVPAVPTVVPSISLTSKIGSIVSDVTSAVPSVPLTSDHSSATGIISGLPLPTNVTSVIASITSGVPITTGIISSEVASITSGPILSNPTTTPEPSTTLEITTKPTEITTSTTRPPIISASSGVAPTSIWFQTSTLVIAPPLATVTATSTASNLIATGTSTSGSVVAIPTALDPQLPKVITPAGGMPEAPADMVLVRLGFLHALNYQWVVSHSVSIAQIFQFLPQGLNYGLGVDSVTMHSLQPYDTRLTKGYITTLALAFIPSQLFDELDLQRRTPGSKLLNNPESSVHTLMGLLDPTIPLRASADEASGNANGQLAGGGSSWSDGTSNESNGSGSGSPIDNKSGSISTKTVGIGAGVVMGAFAYGGAMFFVARRYRQRRSRHSRTASIPGAMPPGGPAMAENSMTGAAMMQGARVTYGTYGTADRASKGSGGKVSARGPISGPVMAVNSLGWS</sequence>
<dbReference type="AlphaFoldDB" id="A0A5J5ET43"/>
<dbReference type="GO" id="GO:0005886">
    <property type="term" value="C:plasma membrane"/>
    <property type="evidence" value="ECO:0007669"/>
    <property type="project" value="InterPro"/>
</dbReference>
<feature type="region of interest" description="Disordered" evidence="1">
    <location>
        <begin position="372"/>
        <end position="412"/>
    </location>
</feature>
<dbReference type="GO" id="GO:0005034">
    <property type="term" value="F:osmosensor activity"/>
    <property type="evidence" value="ECO:0007669"/>
    <property type="project" value="InterPro"/>
</dbReference>
<dbReference type="PANTHER" id="PTHR35778">
    <property type="entry name" value="SIGNALING MUCIN HKR1-RELATED"/>
    <property type="match status" value="1"/>
</dbReference>
<feature type="compositionally biased region" description="Pro residues" evidence="1">
    <location>
        <begin position="1"/>
        <end position="10"/>
    </location>
</feature>
<dbReference type="GO" id="GO:0006972">
    <property type="term" value="P:hyperosmotic response"/>
    <property type="evidence" value="ECO:0007669"/>
    <property type="project" value="TreeGrafter"/>
</dbReference>